<feature type="domain" description="Rab-GAP TBC" evidence="4">
    <location>
        <begin position="33"/>
        <end position="223"/>
    </location>
</feature>
<proteinExistence type="predicted"/>
<feature type="region of interest" description="Disordered" evidence="2">
    <location>
        <begin position="53"/>
        <end position="74"/>
    </location>
</feature>
<protein>
    <submittedName>
        <fullName evidence="5">Rab-GTPase-TBC domain-containing protein</fullName>
    </submittedName>
</protein>
<dbReference type="PROSITE" id="PS50086">
    <property type="entry name" value="TBC_RABGAP"/>
    <property type="match status" value="1"/>
</dbReference>
<evidence type="ECO:0000313" key="5">
    <source>
        <dbReference type="EMBL" id="KAF8474532.1"/>
    </source>
</evidence>
<reference evidence="5" key="2">
    <citation type="journal article" date="2020" name="Nat. Commun.">
        <title>Large-scale genome sequencing of mycorrhizal fungi provides insights into the early evolution of symbiotic traits.</title>
        <authorList>
            <person name="Miyauchi S."/>
            <person name="Kiss E."/>
            <person name="Kuo A."/>
            <person name="Drula E."/>
            <person name="Kohler A."/>
            <person name="Sanchez-Garcia M."/>
            <person name="Morin E."/>
            <person name="Andreopoulos B."/>
            <person name="Barry K.W."/>
            <person name="Bonito G."/>
            <person name="Buee M."/>
            <person name="Carver A."/>
            <person name="Chen C."/>
            <person name="Cichocki N."/>
            <person name="Clum A."/>
            <person name="Culley D."/>
            <person name="Crous P.W."/>
            <person name="Fauchery L."/>
            <person name="Girlanda M."/>
            <person name="Hayes R.D."/>
            <person name="Keri Z."/>
            <person name="LaButti K."/>
            <person name="Lipzen A."/>
            <person name="Lombard V."/>
            <person name="Magnuson J."/>
            <person name="Maillard F."/>
            <person name="Murat C."/>
            <person name="Nolan M."/>
            <person name="Ohm R.A."/>
            <person name="Pangilinan J."/>
            <person name="Pereira M.F."/>
            <person name="Perotto S."/>
            <person name="Peter M."/>
            <person name="Pfister S."/>
            <person name="Riley R."/>
            <person name="Sitrit Y."/>
            <person name="Stielow J.B."/>
            <person name="Szollosi G."/>
            <person name="Zifcakova L."/>
            <person name="Stursova M."/>
            <person name="Spatafora J.W."/>
            <person name="Tedersoo L."/>
            <person name="Vaario L.M."/>
            <person name="Yamada A."/>
            <person name="Yan M."/>
            <person name="Wang P."/>
            <person name="Xu J."/>
            <person name="Bruns T."/>
            <person name="Baldrian P."/>
            <person name="Vilgalys R."/>
            <person name="Dunand C."/>
            <person name="Henrissat B."/>
            <person name="Grigoriev I.V."/>
            <person name="Hibbett D."/>
            <person name="Nagy L.G."/>
            <person name="Martin F.M."/>
        </authorList>
    </citation>
    <scope>NUCLEOTIDE SEQUENCE</scope>
    <source>
        <strain evidence="5">Prilba</strain>
    </source>
</reference>
<evidence type="ECO:0000259" key="4">
    <source>
        <dbReference type="PROSITE" id="PS50086"/>
    </source>
</evidence>
<dbReference type="Gene3D" id="1.10.8.1310">
    <property type="match status" value="1"/>
</dbReference>
<feature type="transmembrane region" description="Helical" evidence="3">
    <location>
        <begin position="519"/>
        <end position="538"/>
    </location>
</feature>
<name>A0A9P5MQN3_9AGAM</name>
<feature type="region of interest" description="Disordered" evidence="2">
    <location>
        <begin position="316"/>
        <end position="416"/>
    </location>
</feature>
<feature type="compositionally biased region" description="Polar residues" evidence="2">
    <location>
        <begin position="380"/>
        <end position="392"/>
    </location>
</feature>
<dbReference type="SMART" id="SM00164">
    <property type="entry name" value="TBC"/>
    <property type="match status" value="1"/>
</dbReference>
<evidence type="ECO:0000256" key="3">
    <source>
        <dbReference type="SAM" id="Phobius"/>
    </source>
</evidence>
<dbReference type="Pfam" id="PF00566">
    <property type="entry name" value="RabGAP-TBC"/>
    <property type="match status" value="1"/>
</dbReference>
<dbReference type="SUPFAM" id="SSF47923">
    <property type="entry name" value="Ypt/Rab-GAP domain of gyp1p"/>
    <property type="match status" value="2"/>
</dbReference>
<keyword evidence="3" id="KW-0472">Membrane</keyword>
<dbReference type="OrthoDB" id="206700at2759"/>
<dbReference type="GO" id="GO:0005789">
    <property type="term" value="C:endoplasmic reticulum membrane"/>
    <property type="evidence" value="ECO:0007669"/>
    <property type="project" value="TreeGrafter"/>
</dbReference>
<organism evidence="5 6">
    <name type="scientific">Russula ochroleuca</name>
    <dbReference type="NCBI Taxonomy" id="152965"/>
    <lineage>
        <taxon>Eukaryota</taxon>
        <taxon>Fungi</taxon>
        <taxon>Dikarya</taxon>
        <taxon>Basidiomycota</taxon>
        <taxon>Agaricomycotina</taxon>
        <taxon>Agaricomycetes</taxon>
        <taxon>Russulales</taxon>
        <taxon>Russulaceae</taxon>
        <taxon>Russula</taxon>
    </lineage>
</organism>
<dbReference type="InterPro" id="IPR035969">
    <property type="entry name" value="Rab-GAP_TBC_sf"/>
</dbReference>
<reference evidence="5" key="1">
    <citation type="submission" date="2019-10" db="EMBL/GenBank/DDBJ databases">
        <authorList>
            <consortium name="DOE Joint Genome Institute"/>
            <person name="Kuo A."/>
            <person name="Miyauchi S."/>
            <person name="Kiss E."/>
            <person name="Drula E."/>
            <person name="Kohler A."/>
            <person name="Sanchez-Garcia M."/>
            <person name="Andreopoulos B."/>
            <person name="Barry K.W."/>
            <person name="Bonito G."/>
            <person name="Buee M."/>
            <person name="Carver A."/>
            <person name="Chen C."/>
            <person name="Cichocki N."/>
            <person name="Clum A."/>
            <person name="Culley D."/>
            <person name="Crous P.W."/>
            <person name="Fauchery L."/>
            <person name="Girlanda M."/>
            <person name="Hayes R."/>
            <person name="Keri Z."/>
            <person name="LaButti K."/>
            <person name="Lipzen A."/>
            <person name="Lombard V."/>
            <person name="Magnuson J."/>
            <person name="Maillard F."/>
            <person name="Morin E."/>
            <person name="Murat C."/>
            <person name="Nolan M."/>
            <person name="Ohm R."/>
            <person name="Pangilinan J."/>
            <person name="Pereira M."/>
            <person name="Perotto S."/>
            <person name="Peter M."/>
            <person name="Riley R."/>
            <person name="Sitrit Y."/>
            <person name="Stielow B."/>
            <person name="Szollosi G."/>
            <person name="Zifcakova L."/>
            <person name="Stursova M."/>
            <person name="Spatafora J.W."/>
            <person name="Tedersoo L."/>
            <person name="Vaario L.-M."/>
            <person name="Yamada A."/>
            <person name="Yan M."/>
            <person name="Wang P."/>
            <person name="Xu J."/>
            <person name="Bruns T."/>
            <person name="Baldrian P."/>
            <person name="Vilgalys R."/>
            <person name="Henrissat B."/>
            <person name="Grigoriev I.V."/>
            <person name="Hibbett D."/>
            <person name="Nagy L.G."/>
            <person name="Martin F.M."/>
        </authorList>
    </citation>
    <scope>NUCLEOTIDE SEQUENCE</scope>
    <source>
        <strain evidence="5">Prilba</strain>
    </source>
</reference>
<evidence type="ECO:0000313" key="6">
    <source>
        <dbReference type="Proteomes" id="UP000759537"/>
    </source>
</evidence>
<dbReference type="PANTHER" id="PTHR20913:SF7">
    <property type="entry name" value="RE60063P"/>
    <property type="match status" value="1"/>
</dbReference>
<accession>A0A9P5MQN3</accession>
<dbReference type="PANTHER" id="PTHR20913">
    <property type="entry name" value="TBC1 DOMAIN FAMILY MEMBER 20/GTPASE"/>
    <property type="match status" value="1"/>
</dbReference>
<feature type="transmembrane region" description="Helical" evidence="3">
    <location>
        <begin position="215"/>
        <end position="236"/>
    </location>
</feature>
<dbReference type="InterPro" id="IPR000195">
    <property type="entry name" value="Rab-GAP-TBC_dom"/>
</dbReference>
<keyword evidence="1" id="KW-0343">GTPase activation</keyword>
<keyword evidence="3" id="KW-1133">Transmembrane helix</keyword>
<dbReference type="InterPro" id="IPR045913">
    <property type="entry name" value="TBC20/Gyp8-like"/>
</dbReference>
<sequence length="573" mass="62082">MITESEKSQEFSPFDDSHSLDWDALRLQSLAPGGFGGARAYIWPRLLHVDPDLDVNQSPQNSHKEHDPHQDERQIRLDTDRSFVLYPVDDSPEDVRLARQAELNKLIVRVFRQRPGLNYFQGYHDIATVLQLTLPPEVAFQTLEKLSLHRLRDSMGHTLEPLTGLMIILQRLLRLADPPYATLLEEYSPLPYAALPHLLTLFAHATPTLPLIQHIFDYILVRPPLIIVYLVAAVTLMRKDQVLRFGGGDDEGMIHSILTGLPTFTEYSEVHSGDQVLPYPEPAAAVPESSSVTSLSKDAEDVLLAHDVSKSACNTSEPDLYIDAPLPSSTPGPLSDPLIATAAVCSETGTSLPERPPPRDEEISSLPVVDDHQAPPPSQPGISISTDRSALASSGPADIPLPPSAASTPPASPTYAESSHYQTALSLLNVLLLADDLFVRFPPSTPDLCLTRTLGPASAMRTWAQESPLLPSDDQAEALVVAGIDIVVRELEPASLTKEPRQSARKGSMKKSNRNETRLLVVGAVLVLGAAVAVGVSSHGGGGGKVDWCALLDTLGTVGERLLGRFSDVQLGL</sequence>
<evidence type="ECO:0000256" key="1">
    <source>
        <dbReference type="ARBA" id="ARBA00022468"/>
    </source>
</evidence>
<dbReference type="EMBL" id="WHVB01000017">
    <property type="protein sequence ID" value="KAF8474532.1"/>
    <property type="molecule type" value="Genomic_DNA"/>
</dbReference>
<feature type="compositionally biased region" description="Basic and acidic residues" evidence="2">
    <location>
        <begin position="62"/>
        <end position="74"/>
    </location>
</feature>
<keyword evidence="6" id="KW-1185">Reference proteome</keyword>
<dbReference type="Gene3D" id="1.10.472.80">
    <property type="entry name" value="Ypt/Rab-GAP domain of gyp1p, domain 3"/>
    <property type="match status" value="1"/>
</dbReference>
<dbReference type="AlphaFoldDB" id="A0A9P5MQN3"/>
<dbReference type="GO" id="GO:0006888">
    <property type="term" value="P:endoplasmic reticulum to Golgi vesicle-mediated transport"/>
    <property type="evidence" value="ECO:0007669"/>
    <property type="project" value="TreeGrafter"/>
</dbReference>
<keyword evidence="3" id="KW-0812">Transmembrane</keyword>
<dbReference type="Proteomes" id="UP000759537">
    <property type="component" value="Unassembled WGS sequence"/>
</dbReference>
<feature type="compositionally biased region" description="Low complexity" evidence="2">
    <location>
        <begin position="404"/>
        <end position="416"/>
    </location>
</feature>
<evidence type="ECO:0000256" key="2">
    <source>
        <dbReference type="SAM" id="MobiDB-lite"/>
    </source>
</evidence>
<gene>
    <name evidence="5" type="ORF">DFH94DRAFT_655058</name>
</gene>
<comment type="caution">
    <text evidence="5">The sequence shown here is derived from an EMBL/GenBank/DDBJ whole genome shotgun (WGS) entry which is preliminary data.</text>
</comment>
<dbReference type="GO" id="GO:0005096">
    <property type="term" value="F:GTPase activator activity"/>
    <property type="evidence" value="ECO:0007669"/>
    <property type="project" value="UniProtKB-KW"/>
</dbReference>